<dbReference type="EMBL" id="JAGTUF010000001">
    <property type="protein sequence ID" value="MBR9970840.1"/>
    <property type="molecule type" value="Genomic_DNA"/>
</dbReference>
<accession>A0ABS5I8R7</accession>
<gene>
    <name evidence="1" type="ORF">KEC16_03825</name>
</gene>
<reference evidence="1 2" key="1">
    <citation type="submission" date="2021-04" db="EMBL/GenBank/DDBJ databases">
        <title>Magnetospirillum sulfuroxidans sp. nov., a facultative chemolithoautotrophic sulfur-oxidizing alphaproteobacterium isolated from freshwater sediment and proposals for Paramagetospirillum gen. nov., and Magnetospirillaceae fam. nov.</title>
        <authorList>
            <person name="Koziaeva V."/>
            <person name="Geelhoed J.S."/>
            <person name="Sorokin D.Y."/>
            <person name="Grouzdev D.S."/>
        </authorList>
    </citation>
    <scope>NUCLEOTIDE SEQUENCE [LARGE SCALE GENOMIC DNA]</scope>
    <source>
        <strain evidence="1 2">J10</strain>
    </source>
</reference>
<name>A0ABS5I8R7_9PROT</name>
<evidence type="ECO:0000313" key="1">
    <source>
        <dbReference type="EMBL" id="MBR9970840.1"/>
    </source>
</evidence>
<keyword evidence="2" id="KW-1185">Reference proteome</keyword>
<organism evidence="1 2">
    <name type="scientific">Magnetospirillum sulfuroxidans</name>
    <dbReference type="NCBI Taxonomy" id="611300"/>
    <lineage>
        <taxon>Bacteria</taxon>
        <taxon>Pseudomonadati</taxon>
        <taxon>Pseudomonadota</taxon>
        <taxon>Alphaproteobacteria</taxon>
        <taxon>Rhodospirillales</taxon>
        <taxon>Rhodospirillaceae</taxon>
        <taxon>Magnetospirillum</taxon>
    </lineage>
</organism>
<proteinExistence type="predicted"/>
<dbReference type="RefSeq" id="WP_211546296.1">
    <property type="nucleotide sequence ID" value="NZ_JAGTUF010000001.1"/>
</dbReference>
<sequence length="99" mass="10825">MKRFEDGADLFGVGVGMGTTGPIHCDVCDTTHDIDERNSGVSWTNFAGLTIVECCFGKVEGEVLKRIPDIIPWFQRITARRRAAVESDEALLSKITVGP</sequence>
<dbReference type="Proteomes" id="UP000680714">
    <property type="component" value="Unassembled WGS sequence"/>
</dbReference>
<evidence type="ECO:0000313" key="2">
    <source>
        <dbReference type="Proteomes" id="UP000680714"/>
    </source>
</evidence>
<protein>
    <submittedName>
        <fullName evidence="1">Uncharacterized protein</fullName>
    </submittedName>
</protein>
<comment type="caution">
    <text evidence="1">The sequence shown here is derived from an EMBL/GenBank/DDBJ whole genome shotgun (WGS) entry which is preliminary data.</text>
</comment>